<feature type="compositionally biased region" description="Basic residues" evidence="1">
    <location>
        <begin position="101"/>
        <end position="117"/>
    </location>
</feature>
<gene>
    <name evidence="2" type="ORF">AVDCRST_MAG31-1399</name>
</gene>
<name>A0A6J4TB90_9SPHN</name>
<dbReference type="EMBL" id="CADCWA010000097">
    <property type="protein sequence ID" value="CAA9517818.1"/>
    <property type="molecule type" value="Genomic_DNA"/>
</dbReference>
<organism evidence="2">
    <name type="scientific">uncultured Sphingomonas sp</name>
    <dbReference type="NCBI Taxonomy" id="158754"/>
    <lineage>
        <taxon>Bacteria</taxon>
        <taxon>Pseudomonadati</taxon>
        <taxon>Pseudomonadota</taxon>
        <taxon>Alphaproteobacteria</taxon>
        <taxon>Sphingomonadales</taxon>
        <taxon>Sphingomonadaceae</taxon>
        <taxon>Sphingomonas</taxon>
        <taxon>environmental samples</taxon>
    </lineage>
</organism>
<feature type="non-terminal residue" evidence="2">
    <location>
        <position position="1"/>
    </location>
</feature>
<protein>
    <submittedName>
        <fullName evidence="2">Uncharacterized protein</fullName>
    </submittedName>
</protein>
<dbReference type="AlphaFoldDB" id="A0A6J4TB90"/>
<evidence type="ECO:0000313" key="2">
    <source>
        <dbReference type="EMBL" id="CAA9517818.1"/>
    </source>
</evidence>
<feature type="region of interest" description="Disordered" evidence="1">
    <location>
        <begin position="1"/>
        <end position="170"/>
    </location>
</feature>
<evidence type="ECO:0000256" key="1">
    <source>
        <dbReference type="SAM" id="MobiDB-lite"/>
    </source>
</evidence>
<proteinExistence type="predicted"/>
<sequence length="170" mass="17504">GIADAPVPGRAADGQAALRPGGRPGAPAALVPRGRGARHGGGPLRHAFHPARAGRPAPGVGRRGGAVRQRQPGRMLHRRHGRRAPADGHGRSRHVQEGRQPGRRARWPGRRLAPRGRGRGELAGGDRAQRLPRGPRVRRGPGLCGTAAAPVLGGAGGADGRSAGERDAPM</sequence>
<accession>A0A6J4TB90</accession>
<feature type="compositionally biased region" description="Low complexity" evidence="1">
    <location>
        <begin position="50"/>
        <end position="74"/>
    </location>
</feature>
<feature type="non-terminal residue" evidence="2">
    <location>
        <position position="170"/>
    </location>
</feature>
<feature type="compositionally biased region" description="Basic and acidic residues" evidence="1">
    <location>
        <begin position="84"/>
        <end position="97"/>
    </location>
</feature>
<reference evidence="2" key="1">
    <citation type="submission" date="2020-02" db="EMBL/GenBank/DDBJ databases">
        <authorList>
            <person name="Meier V. D."/>
        </authorList>
    </citation>
    <scope>NUCLEOTIDE SEQUENCE</scope>
    <source>
        <strain evidence="2">AVDCRST_MAG31</strain>
    </source>
</reference>